<dbReference type="EMBL" id="AP004358">
    <property type="protein sequence ID" value="BAD45693.1"/>
    <property type="molecule type" value="Genomic_DNA"/>
</dbReference>
<feature type="region of interest" description="Disordered" evidence="1">
    <location>
        <begin position="49"/>
        <end position="71"/>
    </location>
</feature>
<protein>
    <submittedName>
        <fullName evidence="2">Uncharacterized protein</fullName>
    </submittedName>
</protein>
<organism evidence="2 3">
    <name type="scientific">Oryza sativa subsp. japonica</name>
    <name type="common">Rice</name>
    <dbReference type="NCBI Taxonomy" id="39947"/>
    <lineage>
        <taxon>Eukaryota</taxon>
        <taxon>Viridiplantae</taxon>
        <taxon>Streptophyta</taxon>
        <taxon>Embryophyta</taxon>
        <taxon>Tracheophyta</taxon>
        <taxon>Spermatophyta</taxon>
        <taxon>Magnoliopsida</taxon>
        <taxon>Liliopsida</taxon>
        <taxon>Poales</taxon>
        <taxon>Poaceae</taxon>
        <taxon>BOP clade</taxon>
        <taxon>Oryzoideae</taxon>
        <taxon>Oryzeae</taxon>
        <taxon>Oryzinae</taxon>
        <taxon>Oryza</taxon>
        <taxon>Oryza sativa</taxon>
    </lineage>
</organism>
<gene>
    <name evidence="2" type="primary">B1135C02.22</name>
</gene>
<dbReference type="Proteomes" id="UP000000763">
    <property type="component" value="Chromosome 1"/>
</dbReference>
<evidence type="ECO:0000313" key="3">
    <source>
        <dbReference type="Proteomes" id="UP000000763"/>
    </source>
</evidence>
<evidence type="ECO:0000313" key="2">
    <source>
        <dbReference type="EMBL" id="BAD45693.1"/>
    </source>
</evidence>
<dbReference type="AlphaFoldDB" id="Q654S2"/>
<reference evidence="3" key="1">
    <citation type="journal article" date="2005" name="Nature">
        <title>The map-based sequence of the rice genome.</title>
        <authorList>
            <consortium name="International rice genome sequencing project (IRGSP)"/>
            <person name="Matsumoto T."/>
            <person name="Wu J."/>
            <person name="Kanamori H."/>
            <person name="Katayose Y."/>
            <person name="Fujisawa M."/>
            <person name="Namiki N."/>
            <person name="Mizuno H."/>
            <person name="Yamamoto K."/>
            <person name="Antonio B.A."/>
            <person name="Baba T."/>
            <person name="Sakata K."/>
            <person name="Nagamura Y."/>
            <person name="Aoki H."/>
            <person name="Arikawa K."/>
            <person name="Arita K."/>
            <person name="Bito T."/>
            <person name="Chiden Y."/>
            <person name="Fujitsuka N."/>
            <person name="Fukunaka R."/>
            <person name="Hamada M."/>
            <person name="Harada C."/>
            <person name="Hayashi A."/>
            <person name="Hijishita S."/>
            <person name="Honda M."/>
            <person name="Hosokawa S."/>
            <person name="Ichikawa Y."/>
            <person name="Idonuma A."/>
            <person name="Iijima M."/>
            <person name="Ikeda M."/>
            <person name="Ikeno M."/>
            <person name="Ito K."/>
            <person name="Ito S."/>
            <person name="Ito T."/>
            <person name="Ito Y."/>
            <person name="Ito Y."/>
            <person name="Iwabuchi A."/>
            <person name="Kamiya K."/>
            <person name="Karasawa W."/>
            <person name="Kurita K."/>
            <person name="Katagiri S."/>
            <person name="Kikuta A."/>
            <person name="Kobayashi H."/>
            <person name="Kobayashi N."/>
            <person name="Machita K."/>
            <person name="Maehara T."/>
            <person name="Masukawa M."/>
            <person name="Mizubayashi T."/>
            <person name="Mukai Y."/>
            <person name="Nagasaki H."/>
            <person name="Nagata Y."/>
            <person name="Naito S."/>
            <person name="Nakashima M."/>
            <person name="Nakama Y."/>
            <person name="Nakamichi Y."/>
            <person name="Nakamura M."/>
            <person name="Meguro A."/>
            <person name="Negishi M."/>
            <person name="Ohta I."/>
            <person name="Ohta T."/>
            <person name="Okamoto M."/>
            <person name="Ono N."/>
            <person name="Saji S."/>
            <person name="Sakaguchi M."/>
            <person name="Sakai K."/>
            <person name="Shibata M."/>
            <person name="Shimokawa T."/>
            <person name="Song J."/>
            <person name="Takazaki Y."/>
            <person name="Terasawa K."/>
            <person name="Tsugane M."/>
            <person name="Tsuji K."/>
            <person name="Ueda S."/>
            <person name="Waki K."/>
            <person name="Yamagata H."/>
            <person name="Yamamoto M."/>
            <person name="Yamamoto S."/>
            <person name="Yamane H."/>
            <person name="Yoshiki S."/>
            <person name="Yoshihara R."/>
            <person name="Yukawa K."/>
            <person name="Zhong H."/>
            <person name="Yano M."/>
            <person name="Yuan Q."/>
            <person name="Ouyang S."/>
            <person name="Liu J."/>
            <person name="Jones K.M."/>
            <person name="Gansberger K."/>
            <person name="Moffat K."/>
            <person name="Hill J."/>
            <person name="Bera J."/>
            <person name="Fadrosh D."/>
            <person name="Jin S."/>
            <person name="Johri S."/>
            <person name="Kim M."/>
            <person name="Overton L."/>
            <person name="Reardon M."/>
            <person name="Tsitrin T."/>
            <person name="Vuong H."/>
            <person name="Weaver B."/>
            <person name="Ciecko A."/>
            <person name="Tallon L."/>
            <person name="Jackson J."/>
            <person name="Pai G."/>
            <person name="Aken S.V."/>
            <person name="Utterback T."/>
            <person name="Reidmuller S."/>
            <person name="Feldblyum T."/>
            <person name="Hsiao J."/>
            <person name="Zismann V."/>
            <person name="Iobst S."/>
            <person name="de Vazeille A.R."/>
            <person name="Buell C.R."/>
            <person name="Ying K."/>
            <person name="Li Y."/>
            <person name="Lu T."/>
            <person name="Huang Y."/>
            <person name="Zhao Q."/>
            <person name="Feng Q."/>
            <person name="Zhang L."/>
            <person name="Zhu J."/>
            <person name="Weng Q."/>
            <person name="Mu J."/>
            <person name="Lu Y."/>
            <person name="Fan D."/>
            <person name="Liu Y."/>
            <person name="Guan J."/>
            <person name="Zhang Y."/>
            <person name="Yu S."/>
            <person name="Liu X."/>
            <person name="Zhang Y."/>
            <person name="Hong G."/>
            <person name="Han B."/>
            <person name="Choisne N."/>
            <person name="Demange N."/>
            <person name="Orjeda G."/>
            <person name="Samain S."/>
            <person name="Cattolico L."/>
            <person name="Pelletier E."/>
            <person name="Couloux A."/>
            <person name="Segurens B."/>
            <person name="Wincker P."/>
            <person name="D'Hont A."/>
            <person name="Scarpelli C."/>
            <person name="Weissenbach J."/>
            <person name="Salanoubat M."/>
            <person name="Quetier F."/>
            <person name="Yu Y."/>
            <person name="Kim H.R."/>
            <person name="Rambo T."/>
            <person name="Currie J."/>
            <person name="Collura K."/>
            <person name="Luo M."/>
            <person name="Yang T."/>
            <person name="Ammiraju J.S.S."/>
            <person name="Engler F."/>
            <person name="Soderlund C."/>
            <person name="Wing R.A."/>
            <person name="Palmer L.E."/>
            <person name="de la Bastide M."/>
            <person name="Spiegel L."/>
            <person name="Nascimento L."/>
            <person name="Zutavern T."/>
            <person name="O'Shaughnessy A."/>
            <person name="Dike S."/>
            <person name="Dedhia N."/>
            <person name="Preston R."/>
            <person name="Balija V."/>
            <person name="McCombie W.R."/>
            <person name="Chow T."/>
            <person name="Chen H."/>
            <person name="Chung M."/>
            <person name="Chen C."/>
            <person name="Shaw J."/>
            <person name="Wu H."/>
            <person name="Hsiao K."/>
            <person name="Chao Y."/>
            <person name="Chu M."/>
            <person name="Cheng C."/>
            <person name="Hour A."/>
            <person name="Lee P."/>
            <person name="Lin S."/>
            <person name="Lin Y."/>
            <person name="Liou J."/>
            <person name="Liu S."/>
            <person name="Hsing Y."/>
            <person name="Raghuvanshi S."/>
            <person name="Mohanty A."/>
            <person name="Bharti A.K."/>
            <person name="Gaur A."/>
            <person name="Gupta V."/>
            <person name="Kumar D."/>
            <person name="Ravi V."/>
            <person name="Vij S."/>
            <person name="Kapur A."/>
            <person name="Khurana P."/>
            <person name="Khurana P."/>
            <person name="Khurana J.P."/>
            <person name="Tyagi A.K."/>
            <person name="Gaikwad K."/>
            <person name="Singh A."/>
            <person name="Dalal V."/>
            <person name="Srivastava S."/>
            <person name="Dixit A."/>
            <person name="Pal A.K."/>
            <person name="Ghazi I.A."/>
            <person name="Yadav M."/>
            <person name="Pandit A."/>
            <person name="Bhargava A."/>
            <person name="Sureshbabu K."/>
            <person name="Batra K."/>
            <person name="Sharma T.R."/>
            <person name="Mohapatra T."/>
            <person name="Singh N.K."/>
            <person name="Messing J."/>
            <person name="Nelson A.B."/>
            <person name="Fuks G."/>
            <person name="Kavchok S."/>
            <person name="Keizer G."/>
            <person name="Linton E."/>
            <person name="Llaca V."/>
            <person name="Song R."/>
            <person name="Tanyolac B."/>
            <person name="Young S."/>
            <person name="Ho-Il K."/>
            <person name="Hahn J.H."/>
            <person name="Sangsakoo G."/>
            <person name="Vanavichit A."/>
            <person name="de Mattos Luiz.A.T."/>
            <person name="Zimmer P.D."/>
            <person name="Malone G."/>
            <person name="Dellagostin O."/>
            <person name="de Oliveira A.C."/>
            <person name="Bevan M."/>
            <person name="Bancroft I."/>
            <person name="Minx P."/>
            <person name="Cordum H."/>
            <person name="Wilson R."/>
            <person name="Cheng Z."/>
            <person name="Jin W."/>
            <person name="Jiang J."/>
            <person name="Leong S.A."/>
            <person name="Iwama H."/>
            <person name="Gojobori T."/>
            <person name="Itoh T."/>
            <person name="Niimura Y."/>
            <person name="Fujii Y."/>
            <person name="Habara T."/>
            <person name="Sakai H."/>
            <person name="Sato Y."/>
            <person name="Wilson G."/>
            <person name="Kumar K."/>
            <person name="McCouch S."/>
            <person name="Juretic N."/>
            <person name="Hoen D."/>
            <person name="Wright S."/>
            <person name="Bruskiewich R."/>
            <person name="Bureau T."/>
            <person name="Miyao A."/>
            <person name="Hirochika H."/>
            <person name="Nishikawa T."/>
            <person name="Kadowaki K."/>
            <person name="Sugiura M."/>
            <person name="Burr B."/>
            <person name="Sasaki T."/>
        </authorList>
    </citation>
    <scope>NUCLEOTIDE SEQUENCE [LARGE SCALE GENOMIC DNA]</scope>
    <source>
        <strain evidence="3">cv. Nipponbare</strain>
    </source>
</reference>
<reference evidence="3" key="2">
    <citation type="journal article" date="2008" name="Nucleic Acids Res.">
        <title>The rice annotation project database (RAP-DB): 2008 update.</title>
        <authorList>
            <consortium name="The rice annotation project (RAP)"/>
        </authorList>
    </citation>
    <scope>GENOME REANNOTATION</scope>
    <source>
        <strain evidence="3">cv. Nipponbare</strain>
    </source>
</reference>
<proteinExistence type="predicted"/>
<evidence type="ECO:0000256" key="1">
    <source>
        <dbReference type="SAM" id="MobiDB-lite"/>
    </source>
</evidence>
<name>Q654S2_ORYSJ</name>
<accession>Q654S2</accession>
<sequence length="162" mass="17362">MFARRCSERGTRATATGHRSIAIYVAFAEHLVACGMSSPGLALSSVAASVPSTPPGRGSLERPSAEVPPGGRGRLCCSPRASLGAAGEARRRGEERYGAEVFVLDLLADGPHIERAVAGPCRRHRRLPARPPMGHHSYVPIRAQINFSLRHLDPCKELHNLA</sequence>